<dbReference type="PANTHER" id="PTHR35872">
    <property type="entry name" value="INTEGRAL MEMBRANE PROTEIN (AFU_ORTHOLOGUE AFUA_5G07110)"/>
    <property type="match status" value="1"/>
</dbReference>
<feature type="region of interest" description="Disordered" evidence="1">
    <location>
        <begin position="415"/>
        <end position="441"/>
    </location>
</feature>
<evidence type="ECO:0000256" key="1">
    <source>
        <dbReference type="SAM" id="MobiDB-lite"/>
    </source>
</evidence>
<comment type="caution">
    <text evidence="3">The sequence shown here is derived from an EMBL/GenBank/DDBJ whole genome shotgun (WGS) entry which is preliminary data.</text>
</comment>
<evidence type="ECO:0000256" key="2">
    <source>
        <dbReference type="SAM" id="Phobius"/>
    </source>
</evidence>
<keyword evidence="2" id="KW-0812">Transmembrane</keyword>
<name>A0AA39L5X3_SARSR</name>
<evidence type="ECO:0000313" key="3">
    <source>
        <dbReference type="EMBL" id="KAK0385711.1"/>
    </source>
</evidence>
<dbReference type="InterPro" id="IPR021369">
    <property type="entry name" value="DUF2985"/>
</dbReference>
<feature type="region of interest" description="Disordered" evidence="1">
    <location>
        <begin position="1"/>
        <end position="67"/>
    </location>
</feature>
<feature type="transmembrane region" description="Helical" evidence="2">
    <location>
        <begin position="323"/>
        <end position="343"/>
    </location>
</feature>
<organism evidence="3 4">
    <name type="scientific">Sarocladium strictum</name>
    <name type="common">Black bundle disease fungus</name>
    <name type="synonym">Acremonium strictum</name>
    <dbReference type="NCBI Taxonomy" id="5046"/>
    <lineage>
        <taxon>Eukaryota</taxon>
        <taxon>Fungi</taxon>
        <taxon>Dikarya</taxon>
        <taxon>Ascomycota</taxon>
        <taxon>Pezizomycotina</taxon>
        <taxon>Sordariomycetes</taxon>
        <taxon>Hypocreomycetidae</taxon>
        <taxon>Hypocreales</taxon>
        <taxon>Sarocladiaceae</taxon>
        <taxon>Sarocladium</taxon>
    </lineage>
</organism>
<reference evidence="3" key="1">
    <citation type="submission" date="2022-10" db="EMBL/GenBank/DDBJ databases">
        <title>Determination and structural analysis of whole genome sequence of Sarocladium strictum F4-1.</title>
        <authorList>
            <person name="Hu L."/>
            <person name="Jiang Y."/>
        </authorList>
    </citation>
    <scope>NUCLEOTIDE SEQUENCE</scope>
    <source>
        <strain evidence="3">F4-1</strain>
    </source>
</reference>
<dbReference type="Pfam" id="PF11204">
    <property type="entry name" value="DUF2985"/>
    <property type="match status" value="1"/>
</dbReference>
<feature type="compositionally biased region" description="Basic and acidic residues" evidence="1">
    <location>
        <begin position="415"/>
        <end position="424"/>
    </location>
</feature>
<feature type="transmembrane region" description="Helical" evidence="2">
    <location>
        <begin position="355"/>
        <end position="374"/>
    </location>
</feature>
<feature type="compositionally biased region" description="Basic and acidic residues" evidence="1">
    <location>
        <begin position="1"/>
        <end position="10"/>
    </location>
</feature>
<gene>
    <name evidence="3" type="ORF">NLU13_6888</name>
</gene>
<evidence type="ECO:0000313" key="4">
    <source>
        <dbReference type="Proteomes" id="UP001175261"/>
    </source>
</evidence>
<dbReference type="PANTHER" id="PTHR35872:SF1">
    <property type="entry name" value="ALPHA-L-RHAMNOSIDASE C"/>
    <property type="match status" value="1"/>
</dbReference>
<feature type="compositionally biased region" description="Polar residues" evidence="1">
    <location>
        <begin position="23"/>
        <end position="39"/>
    </location>
</feature>
<dbReference type="Proteomes" id="UP001175261">
    <property type="component" value="Unassembled WGS sequence"/>
</dbReference>
<protein>
    <submittedName>
        <fullName evidence="3">Uncharacterized protein</fullName>
    </submittedName>
</protein>
<accession>A0AA39L5X3</accession>
<keyword evidence="2" id="KW-0472">Membrane</keyword>
<proteinExistence type="predicted"/>
<dbReference type="AlphaFoldDB" id="A0AA39L5X3"/>
<keyword evidence="4" id="KW-1185">Reference proteome</keyword>
<keyword evidence="2" id="KW-1133">Transmembrane helix</keyword>
<sequence length="441" mass="48548">MAASKDDHAEPFPSISEEPGFQTRLQSPSRRKSSTTTVNRPAASSSLSGRLRRASQTFNESGPPAGFSAATGNIASSIIAGQRRPSFSSGHVIATPTTIPVTNTSTTAMTQEKDNSVLTNNPSATMSSNAEVPPATAPYANGYHFPPSKNFGQSTKEGLIAFWNYFTTPLGFLVVLYGLNVVAWGGMLFLLLCNAAPAMCHPSCGDINSPRRKWIEWDSQILNALFCVTGFGLAPWRIRDLWYLLKYRLRNDQQALRRLAGIHRGWFRLPGSSKLPIDIGPNNVVMRQTSEDQIDIPYPPEKIPDPPLTGVRARDSKVWKLDLVIWLMIGNTILQAVLSGFMWGMNRYNRPSWSTGLFVALACIVAAIGGYIMFLEGKKVKGQEGVPVSEKDLARLEQDRERGIHHFNNLEDKDLEAKKAAKADKRAKKEAKREAKKSSSG</sequence>
<feature type="compositionally biased region" description="Basic and acidic residues" evidence="1">
    <location>
        <begin position="431"/>
        <end position="441"/>
    </location>
</feature>
<feature type="transmembrane region" description="Helical" evidence="2">
    <location>
        <begin position="170"/>
        <end position="192"/>
    </location>
</feature>
<dbReference type="EMBL" id="JAPDFR010000006">
    <property type="protein sequence ID" value="KAK0385711.1"/>
    <property type="molecule type" value="Genomic_DNA"/>
</dbReference>